<name>A0A0L6UPQ7_9BASI</name>
<dbReference type="GO" id="GO:0006508">
    <property type="term" value="P:proteolysis"/>
    <property type="evidence" value="ECO:0007669"/>
    <property type="project" value="InterPro"/>
</dbReference>
<dbReference type="InterPro" id="IPR001995">
    <property type="entry name" value="Peptidase_A2_cat"/>
</dbReference>
<dbReference type="GO" id="GO:0004190">
    <property type="term" value="F:aspartic-type endopeptidase activity"/>
    <property type="evidence" value="ECO:0007669"/>
    <property type="project" value="UniProtKB-KW"/>
</dbReference>
<sequence length="91" mass="9958">MLAKGGRKLRALVDSGAELNIMPEEVVVQLELPTREISMNIAGISDHSSPVVGLAEGISFSIETEYQKAANFFIVCRKVYMVLGHPFLADH</sequence>
<keyword evidence="1" id="KW-0645">Protease</keyword>
<dbReference type="VEuPathDB" id="FungiDB:VP01_437g2"/>
<gene>
    <name evidence="4" type="ORF">VP01_437g2</name>
</gene>
<evidence type="ECO:0000256" key="1">
    <source>
        <dbReference type="ARBA" id="ARBA00022750"/>
    </source>
</evidence>
<keyword evidence="1" id="KW-0064">Aspartyl protease</keyword>
<evidence type="ECO:0000313" key="5">
    <source>
        <dbReference type="Proteomes" id="UP000037035"/>
    </source>
</evidence>
<dbReference type="AlphaFoldDB" id="A0A0L6UPQ7"/>
<dbReference type="SUPFAM" id="SSF50630">
    <property type="entry name" value="Acid proteases"/>
    <property type="match status" value="1"/>
</dbReference>
<dbReference type="CDD" id="cd00303">
    <property type="entry name" value="retropepsin_like"/>
    <property type="match status" value="1"/>
</dbReference>
<organism evidence="4 5">
    <name type="scientific">Puccinia sorghi</name>
    <dbReference type="NCBI Taxonomy" id="27349"/>
    <lineage>
        <taxon>Eukaryota</taxon>
        <taxon>Fungi</taxon>
        <taxon>Dikarya</taxon>
        <taxon>Basidiomycota</taxon>
        <taxon>Pucciniomycotina</taxon>
        <taxon>Pucciniomycetes</taxon>
        <taxon>Pucciniales</taxon>
        <taxon>Pucciniaceae</taxon>
        <taxon>Puccinia</taxon>
    </lineage>
</organism>
<keyword evidence="5" id="KW-1185">Reference proteome</keyword>
<dbReference type="Gene3D" id="2.40.70.10">
    <property type="entry name" value="Acid Proteases"/>
    <property type="match status" value="1"/>
</dbReference>
<evidence type="ECO:0000259" key="3">
    <source>
        <dbReference type="PROSITE" id="PS50175"/>
    </source>
</evidence>
<protein>
    <recommendedName>
        <fullName evidence="3">Peptidase A2 domain-containing protein</fullName>
    </recommendedName>
</protein>
<evidence type="ECO:0000256" key="2">
    <source>
        <dbReference type="ARBA" id="ARBA00022801"/>
    </source>
</evidence>
<dbReference type="InterPro" id="IPR001969">
    <property type="entry name" value="Aspartic_peptidase_AS"/>
</dbReference>
<proteinExistence type="predicted"/>
<dbReference type="EMBL" id="LAVV01009479">
    <property type="protein sequence ID" value="KNZ50511.1"/>
    <property type="molecule type" value="Genomic_DNA"/>
</dbReference>
<keyword evidence="2" id="KW-0378">Hydrolase</keyword>
<feature type="domain" description="Peptidase A2" evidence="3">
    <location>
        <begin position="9"/>
        <end position="45"/>
    </location>
</feature>
<dbReference type="OrthoDB" id="2507637at2759"/>
<comment type="caution">
    <text evidence="4">The sequence shown here is derived from an EMBL/GenBank/DDBJ whole genome shotgun (WGS) entry which is preliminary data.</text>
</comment>
<dbReference type="InterPro" id="IPR021109">
    <property type="entry name" value="Peptidase_aspartic_dom_sf"/>
</dbReference>
<reference evidence="4 5" key="1">
    <citation type="submission" date="2015-08" db="EMBL/GenBank/DDBJ databases">
        <title>Next Generation Sequencing and Analysis of the Genome of Puccinia sorghi L Schw, the Causal Agent of Maize Common Rust.</title>
        <authorList>
            <person name="Rochi L."/>
            <person name="Burguener G."/>
            <person name="Darino M."/>
            <person name="Turjanski A."/>
            <person name="Kreff E."/>
            <person name="Dieguez M.J."/>
            <person name="Sacco F."/>
        </authorList>
    </citation>
    <scope>NUCLEOTIDE SEQUENCE [LARGE SCALE GENOMIC DNA]</scope>
    <source>
        <strain evidence="4 5">RO10H11247</strain>
    </source>
</reference>
<dbReference type="Proteomes" id="UP000037035">
    <property type="component" value="Unassembled WGS sequence"/>
</dbReference>
<evidence type="ECO:0000313" key="4">
    <source>
        <dbReference type="EMBL" id="KNZ50511.1"/>
    </source>
</evidence>
<accession>A0A0L6UPQ7</accession>
<dbReference type="PROSITE" id="PS50175">
    <property type="entry name" value="ASP_PROT_RETROV"/>
    <property type="match status" value="1"/>
</dbReference>
<dbReference type="PROSITE" id="PS00141">
    <property type="entry name" value="ASP_PROTEASE"/>
    <property type="match status" value="1"/>
</dbReference>